<keyword evidence="2" id="KW-0805">Transcription regulation</keyword>
<keyword evidence="7" id="KW-1185">Reference proteome</keyword>
<name>A0A0D5LMC6_MAREN</name>
<evidence type="ECO:0000256" key="3">
    <source>
        <dbReference type="ARBA" id="ARBA00023125"/>
    </source>
</evidence>
<protein>
    <submittedName>
        <fullName evidence="6">LysR family transcriptional regulator</fullName>
    </submittedName>
</protein>
<evidence type="ECO:0000313" key="7">
    <source>
        <dbReference type="Proteomes" id="UP000032611"/>
    </source>
</evidence>
<dbReference type="OrthoDB" id="9796526at2"/>
<evidence type="ECO:0000259" key="5">
    <source>
        <dbReference type="PROSITE" id="PS50931"/>
    </source>
</evidence>
<dbReference type="Pfam" id="PF03466">
    <property type="entry name" value="LysR_substrate"/>
    <property type="match status" value="1"/>
</dbReference>
<keyword evidence="4" id="KW-0804">Transcription</keyword>
<dbReference type="GO" id="GO:0043565">
    <property type="term" value="F:sequence-specific DNA binding"/>
    <property type="evidence" value="ECO:0007669"/>
    <property type="project" value="TreeGrafter"/>
</dbReference>
<dbReference type="RefSeq" id="WP_045679020.1">
    <property type="nucleotide sequence ID" value="NZ_CP010803.1"/>
</dbReference>
<dbReference type="Gene3D" id="1.10.10.10">
    <property type="entry name" value="Winged helix-like DNA-binding domain superfamily/Winged helix DNA-binding domain"/>
    <property type="match status" value="1"/>
</dbReference>
<dbReference type="AlphaFoldDB" id="A0A0D5LMC6"/>
<dbReference type="InterPro" id="IPR000847">
    <property type="entry name" value="LysR_HTH_N"/>
</dbReference>
<dbReference type="GO" id="GO:0006351">
    <property type="term" value="P:DNA-templated transcription"/>
    <property type="evidence" value="ECO:0007669"/>
    <property type="project" value="TreeGrafter"/>
</dbReference>
<evidence type="ECO:0000256" key="2">
    <source>
        <dbReference type="ARBA" id="ARBA00023015"/>
    </source>
</evidence>
<evidence type="ECO:0000313" key="6">
    <source>
        <dbReference type="EMBL" id="AJY44453.1"/>
    </source>
</evidence>
<evidence type="ECO:0000256" key="4">
    <source>
        <dbReference type="ARBA" id="ARBA00023163"/>
    </source>
</evidence>
<dbReference type="PANTHER" id="PTHR30537">
    <property type="entry name" value="HTH-TYPE TRANSCRIPTIONAL REGULATOR"/>
    <property type="match status" value="1"/>
</dbReference>
<dbReference type="SUPFAM" id="SSF53850">
    <property type="entry name" value="Periplasmic binding protein-like II"/>
    <property type="match status" value="1"/>
</dbReference>
<dbReference type="InterPro" id="IPR036388">
    <property type="entry name" value="WH-like_DNA-bd_sf"/>
</dbReference>
<feature type="domain" description="HTH lysR-type" evidence="5">
    <location>
        <begin position="4"/>
        <end position="61"/>
    </location>
</feature>
<sequence>MKNIPWSHYQLFLSVCRNGGLSGAAAETGLSPATLGRHMLDLERLTGRSLFLRSQAGYRLTADGERLQALLGEADGNLRRVDDWRGEAAAPALVRLAIGTWNAFLVSAHINEFCREGDTFRLQFLVGEARANLAHRENDIGIRSFEPEELNLASIRLCSVAYAPFRAKNAPLSVAHRWLAVTQDAAVSAYLRWPHEHHAADIVMTASRPRSVLDLAEAGAGIAVLPCFIGDVSPRLERAGPIIEMLTQPQWLVTHEEDRYRPEIRIVADRLMHFIKARSALYAGRRAETE</sequence>
<dbReference type="HOGENOM" id="CLU_039613_2_1_5"/>
<dbReference type="InterPro" id="IPR005119">
    <property type="entry name" value="LysR_subst-bd"/>
</dbReference>
<dbReference type="Gene3D" id="3.40.190.290">
    <property type="match status" value="1"/>
</dbReference>
<organism evidence="6 7">
    <name type="scientific">Martelella endophytica</name>
    <dbReference type="NCBI Taxonomy" id="1486262"/>
    <lineage>
        <taxon>Bacteria</taxon>
        <taxon>Pseudomonadati</taxon>
        <taxon>Pseudomonadota</taxon>
        <taxon>Alphaproteobacteria</taxon>
        <taxon>Hyphomicrobiales</taxon>
        <taxon>Aurantimonadaceae</taxon>
        <taxon>Martelella</taxon>
    </lineage>
</organism>
<dbReference type="Pfam" id="PF00126">
    <property type="entry name" value="HTH_1"/>
    <property type="match status" value="1"/>
</dbReference>
<dbReference type="EMBL" id="CP010803">
    <property type="protein sequence ID" value="AJY44453.1"/>
    <property type="molecule type" value="Genomic_DNA"/>
</dbReference>
<proteinExistence type="inferred from homology"/>
<reference evidence="6 7" key="1">
    <citation type="journal article" date="2015" name="Genome Announc.">
        <title>Complete genome sequence of Martelella endophytica YC6887, which has antifungal activity associated with a halophyte.</title>
        <authorList>
            <person name="Khan A."/>
            <person name="Khan H."/>
            <person name="Chung E.J."/>
            <person name="Hossain M.T."/>
            <person name="Chung Y.R."/>
        </authorList>
    </citation>
    <scope>NUCLEOTIDE SEQUENCE [LARGE SCALE GENOMIC DNA]</scope>
    <source>
        <strain evidence="6">YC6887</strain>
    </source>
</reference>
<dbReference type="GO" id="GO:0003700">
    <property type="term" value="F:DNA-binding transcription factor activity"/>
    <property type="evidence" value="ECO:0007669"/>
    <property type="project" value="InterPro"/>
</dbReference>
<comment type="similarity">
    <text evidence="1">Belongs to the LysR transcriptional regulatory family.</text>
</comment>
<dbReference type="PROSITE" id="PS50931">
    <property type="entry name" value="HTH_LYSR"/>
    <property type="match status" value="1"/>
</dbReference>
<evidence type="ECO:0000256" key="1">
    <source>
        <dbReference type="ARBA" id="ARBA00009437"/>
    </source>
</evidence>
<dbReference type="Proteomes" id="UP000032611">
    <property type="component" value="Chromosome"/>
</dbReference>
<dbReference type="STRING" id="1486262.TM49_00175"/>
<dbReference type="PATRIC" id="fig|1486262.3.peg.39"/>
<dbReference type="KEGG" id="mey:TM49_00175"/>
<dbReference type="InterPro" id="IPR036390">
    <property type="entry name" value="WH_DNA-bd_sf"/>
</dbReference>
<gene>
    <name evidence="6" type="ORF">TM49_00175</name>
</gene>
<accession>A0A0D5LMC6</accession>
<dbReference type="PANTHER" id="PTHR30537:SF3">
    <property type="entry name" value="TRANSCRIPTIONAL REGULATORY PROTEIN"/>
    <property type="match status" value="1"/>
</dbReference>
<keyword evidence="3" id="KW-0238">DNA-binding</keyword>
<dbReference type="InterPro" id="IPR058163">
    <property type="entry name" value="LysR-type_TF_proteobact-type"/>
</dbReference>
<dbReference type="SUPFAM" id="SSF46785">
    <property type="entry name" value="Winged helix' DNA-binding domain"/>
    <property type="match status" value="1"/>
</dbReference>